<evidence type="ECO:0000313" key="3">
    <source>
        <dbReference type="Proteomes" id="UP000707477"/>
    </source>
</evidence>
<organism evidence="2 3">
    <name type="scientific">Levilactobacillus tujiorum</name>
    <dbReference type="NCBI Taxonomy" id="2912243"/>
    <lineage>
        <taxon>Bacteria</taxon>
        <taxon>Bacillati</taxon>
        <taxon>Bacillota</taxon>
        <taxon>Bacilli</taxon>
        <taxon>Lactobacillales</taxon>
        <taxon>Lactobacillaceae</taxon>
        <taxon>Levilactobacillus</taxon>
    </lineage>
</organism>
<proteinExistence type="predicted"/>
<dbReference type="Gene3D" id="3.10.180.10">
    <property type="entry name" value="2,3-Dihydroxybiphenyl 1,2-Dioxygenase, domain 1"/>
    <property type="match status" value="1"/>
</dbReference>
<dbReference type="PANTHER" id="PTHR36437">
    <property type="entry name" value="GLYOXALASE/BLEOMYCIN RESISTANCE PROTEIN/DIOXYGENASE"/>
    <property type="match status" value="1"/>
</dbReference>
<keyword evidence="3" id="KW-1185">Reference proteome</keyword>
<dbReference type="RefSeq" id="WP_168849435.1">
    <property type="nucleotide sequence ID" value="NZ_JAAVSD010000011.1"/>
</dbReference>
<feature type="domain" description="VOC" evidence="1">
    <location>
        <begin position="1"/>
        <end position="117"/>
    </location>
</feature>
<evidence type="ECO:0000313" key="2">
    <source>
        <dbReference type="EMBL" id="NLR29640.1"/>
    </source>
</evidence>
<dbReference type="InterPro" id="IPR004360">
    <property type="entry name" value="Glyas_Fos-R_dOase_dom"/>
</dbReference>
<accession>A0ABX1L3N8</accession>
<dbReference type="EMBL" id="JAAVSD010000011">
    <property type="protein sequence ID" value="NLR29640.1"/>
    <property type="molecule type" value="Genomic_DNA"/>
</dbReference>
<dbReference type="InterPro" id="IPR037523">
    <property type="entry name" value="VOC_core"/>
</dbReference>
<dbReference type="SUPFAM" id="SSF54593">
    <property type="entry name" value="Glyoxalase/Bleomycin resistance protein/Dihydroxybiphenyl dioxygenase"/>
    <property type="match status" value="1"/>
</dbReference>
<dbReference type="Proteomes" id="UP000707477">
    <property type="component" value="Unassembled WGS sequence"/>
</dbReference>
<comment type="caution">
    <text evidence="2">The sequence shown here is derived from an EMBL/GenBank/DDBJ whole genome shotgun (WGS) entry which is preliminary data.</text>
</comment>
<sequence length="118" mass="13346">MQKVRTMLYVDDVEQVVDFWQNKLGAQVVEVNALPDDSENIVVTVAPNVELSFFAKSFIRQYSPEVLGATPSLILYSRDFEGLHNRLTTAGKVVKNNGMRTFNFRDPEGNYFVIGEAK</sequence>
<reference evidence="2 3" key="1">
    <citation type="submission" date="2020-03" db="EMBL/GenBank/DDBJ databases">
        <authorList>
            <person name="Zhang Z."/>
            <person name="Guo Z."/>
            <person name="Hou Q."/>
            <person name="Shen X."/>
        </authorList>
    </citation>
    <scope>NUCLEOTIDE SEQUENCE [LARGE SCALE GENOMIC DNA]</scope>
    <source>
        <strain evidence="2 3">HBUAS51329</strain>
    </source>
</reference>
<gene>
    <name evidence="2" type="ORF">HEQ44_05520</name>
</gene>
<protein>
    <submittedName>
        <fullName evidence="2">Glyoxalase</fullName>
    </submittedName>
</protein>
<dbReference type="PROSITE" id="PS51819">
    <property type="entry name" value="VOC"/>
    <property type="match status" value="1"/>
</dbReference>
<evidence type="ECO:0000259" key="1">
    <source>
        <dbReference type="PROSITE" id="PS51819"/>
    </source>
</evidence>
<dbReference type="InterPro" id="IPR029068">
    <property type="entry name" value="Glyas_Bleomycin-R_OHBP_Dase"/>
</dbReference>
<dbReference type="PANTHER" id="PTHR36437:SF2">
    <property type="entry name" value="GLYOXALASE_BLEOMYCIN RESISTANCE PROTEIN_DIOXYGENASE"/>
    <property type="match status" value="1"/>
</dbReference>
<name>A0ABX1L3N8_9LACO</name>
<dbReference type="Pfam" id="PF00903">
    <property type="entry name" value="Glyoxalase"/>
    <property type="match status" value="1"/>
</dbReference>